<keyword evidence="1" id="KW-0808">Transferase</keyword>
<accession>A0ABT9EEZ9</accession>
<evidence type="ECO:0000313" key="2">
    <source>
        <dbReference type="EMBL" id="MDO9714776.1"/>
    </source>
</evidence>
<proteinExistence type="predicted"/>
<protein>
    <submittedName>
        <fullName evidence="1">Hybrid sensor histidine kinase/response regulator</fullName>
    </submittedName>
</protein>
<name>A0ABT9EEZ9_9PROT</name>
<dbReference type="InterPro" id="IPR036641">
    <property type="entry name" value="HPT_dom_sf"/>
</dbReference>
<dbReference type="GO" id="GO:0016301">
    <property type="term" value="F:kinase activity"/>
    <property type="evidence" value="ECO:0007669"/>
    <property type="project" value="UniProtKB-KW"/>
</dbReference>
<keyword evidence="3" id="KW-1185">Reference proteome</keyword>
<dbReference type="Proteomes" id="UP001243009">
    <property type="component" value="Unassembled WGS sequence"/>
</dbReference>
<dbReference type="EMBL" id="JAUTWS010000577">
    <property type="protein sequence ID" value="MDO9714775.1"/>
    <property type="molecule type" value="Genomic_DNA"/>
</dbReference>
<gene>
    <name evidence="1" type="ORF">Q7A36_41300</name>
    <name evidence="2" type="ORF">Q7A36_41305</name>
</gene>
<dbReference type="Gene3D" id="1.20.120.160">
    <property type="entry name" value="HPT domain"/>
    <property type="match status" value="1"/>
</dbReference>
<comment type="caution">
    <text evidence="1">The sequence shown here is derived from an EMBL/GenBank/DDBJ whole genome shotgun (WGS) entry which is preliminary data.</text>
</comment>
<evidence type="ECO:0000313" key="1">
    <source>
        <dbReference type="EMBL" id="MDO9714775.1"/>
    </source>
</evidence>
<dbReference type="SUPFAM" id="SSF47226">
    <property type="entry name" value="Histidine-containing phosphotransfer domain, HPT domain"/>
    <property type="match status" value="1"/>
</dbReference>
<feature type="non-terminal residue" evidence="1">
    <location>
        <position position="97"/>
    </location>
</feature>
<dbReference type="EMBL" id="JAUTWS010000578">
    <property type="protein sequence ID" value="MDO9714776.1"/>
    <property type="molecule type" value="Genomic_DNA"/>
</dbReference>
<evidence type="ECO:0000313" key="3">
    <source>
        <dbReference type="Proteomes" id="UP001243009"/>
    </source>
</evidence>
<reference evidence="1 3" key="1">
    <citation type="submission" date="2023-08" db="EMBL/GenBank/DDBJ databases">
        <title>The draft genome sequence of Paracraurococcus sp. LOR1-02.</title>
        <authorList>
            <person name="Kingkaew E."/>
            <person name="Tanasupawat S."/>
        </authorList>
    </citation>
    <scope>NUCLEOTIDE SEQUENCE [LARGE SCALE GENOMIC DNA]</scope>
    <source>
        <strain evidence="1 3">LOR1-02</strain>
    </source>
</reference>
<organism evidence="1 3">
    <name type="scientific">Paracraurococcus lichenis</name>
    <dbReference type="NCBI Taxonomy" id="3064888"/>
    <lineage>
        <taxon>Bacteria</taxon>
        <taxon>Pseudomonadati</taxon>
        <taxon>Pseudomonadota</taxon>
        <taxon>Alphaproteobacteria</taxon>
        <taxon>Acetobacterales</taxon>
        <taxon>Roseomonadaceae</taxon>
        <taxon>Paracraurococcus</taxon>
    </lineage>
</organism>
<feature type="non-terminal residue" evidence="1">
    <location>
        <position position="1"/>
    </location>
</feature>
<keyword evidence="1" id="KW-0418">Kinase</keyword>
<sequence length="97" mass="9504">AHSAENVLDAIRKDRLAVGAEVVTAILGAIDVLKAIVDHLGATGSEGEGDDEALIARLDALHEGAVTGSAPAAAPAPVVPLPAAPPVALSETEAALA</sequence>